<sequence length="506" mass="57676">MQTEQERIYKRAYLALRMHAFRNNAYLVRDEFPALNLPIPADVLDDVLFKLQADGDVKITRDAQGRTVYDFLVFLERSLAESALDLPPRLDLARIYLRRQMWTPAITELRMTQTHPKLKKESLYLLGNCFEKKGATDKARECYERVLALDYAYEDALSRLNRLNEEKQITTVLTDVTNLTSATATVSNILLQNRYELVKELGRGGAGVVYQAVDYKLKRDVAIKLLHRQGVQKGDAHNAFLQEARIAAQLHHQHIVEIYDVDTDAEFIAMEFVDGGSLKDLLSQYQRASVEQAEAIMKQLCNALHFAHQHGVLHRDIKPANIFITKKKQVKLGDFGIAHASRIEQNDFTQLSAQIGTLPYMSPEQVRGERLTPASDVYAVGIVLYEMLTGQPPFLAGDIAYHHLYTAPPSPNISTELDALILRCLEKKPAKRVQSVEELSRTLHARLKEQAERVDKYRELLRMAVIDKMLAPEEALVLKLKRKTLKLSDDDARRIEQEFGLNLQDS</sequence>
<dbReference type="HOGENOM" id="CLU_542558_0_0_0"/>
<keyword evidence="2 11" id="KW-0723">Serine/threonine-protein kinase</keyword>
<evidence type="ECO:0000259" key="10">
    <source>
        <dbReference type="PROSITE" id="PS50011"/>
    </source>
</evidence>
<dbReference type="Proteomes" id="UP000030700">
    <property type="component" value="Unassembled WGS sequence"/>
</dbReference>
<dbReference type="Gene3D" id="1.25.40.10">
    <property type="entry name" value="Tetratricopeptide repeat domain"/>
    <property type="match status" value="1"/>
</dbReference>
<evidence type="ECO:0000256" key="5">
    <source>
        <dbReference type="ARBA" id="ARBA00022741"/>
    </source>
</evidence>
<dbReference type="FunFam" id="1.10.510.10:FF:000021">
    <property type="entry name" value="Serine/threonine protein kinase"/>
    <property type="match status" value="1"/>
</dbReference>
<accession>A0A0S6VQS6</accession>
<dbReference type="Gene3D" id="1.10.510.10">
    <property type="entry name" value="Transferase(Phosphotransferase) domain 1"/>
    <property type="match status" value="1"/>
</dbReference>
<dbReference type="PROSITE" id="PS50005">
    <property type="entry name" value="TPR"/>
    <property type="match status" value="1"/>
</dbReference>
<evidence type="ECO:0000256" key="8">
    <source>
        <dbReference type="ARBA" id="ARBA00022840"/>
    </source>
</evidence>
<dbReference type="InterPro" id="IPR011990">
    <property type="entry name" value="TPR-like_helical_dom_sf"/>
</dbReference>
<evidence type="ECO:0000256" key="4">
    <source>
        <dbReference type="ARBA" id="ARBA00022737"/>
    </source>
</evidence>
<dbReference type="SUPFAM" id="SSF48452">
    <property type="entry name" value="TPR-like"/>
    <property type="match status" value="1"/>
</dbReference>
<evidence type="ECO:0000256" key="7">
    <source>
        <dbReference type="ARBA" id="ARBA00022803"/>
    </source>
</evidence>
<feature type="domain" description="Protein kinase" evidence="10">
    <location>
        <begin position="195"/>
        <end position="447"/>
    </location>
</feature>
<dbReference type="Pfam" id="PF07719">
    <property type="entry name" value="TPR_2"/>
    <property type="match status" value="1"/>
</dbReference>
<evidence type="ECO:0000256" key="9">
    <source>
        <dbReference type="PROSITE-ProRule" id="PRU00339"/>
    </source>
</evidence>
<dbReference type="PANTHER" id="PTHR43289">
    <property type="entry name" value="MITOGEN-ACTIVATED PROTEIN KINASE KINASE KINASE 20-RELATED"/>
    <property type="match status" value="1"/>
</dbReference>
<dbReference type="STRING" id="1499966.U14_00653"/>
<reference evidence="11" key="1">
    <citation type="journal article" date="2015" name="PeerJ">
        <title>First genomic representation of candidate bacterial phylum KSB3 points to enhanced environmental sensing as a trigger of wastewater bulking.</title>
        <authorList>
            <person name="Sekiguchi Y."/>
            <person name="Ohashi A."/>
            <person name="Parks D.H."/>
            <person name="Yamauchi T."/>
            <person name="Tyson G.W."/>
            <person name="Hugenholtz P."/>
        </authorList>
    </citation>
    <scope>NUCLEOTIDE SEQUENCE [LARGE SCALE GENOMIC DNA]</scope>
</reference>
<dbReference type="SMART" id="SM00220">
    <property type="entry name" value="S_TKc"/>
    <property type="match status" value="1"/>
</dbReference>
<dbReference type="EC" id="2.7.11.1" evidence="1"/>
<evidence type="ECO:0000313" key="12">
    <source>
        <dbReference type="Proteomes" id="UP000030700"/>
    </source>
</evidence>
<dbReference type="PROSITE" id="PS00108">
    <property type="entry name" value="PROTEIN_KINASE_ST"/>
    <property type="match status" value="1"/>
</dbReference>
<dbReference type="GO" id="GO:0004674">
    <property type="term" value="F:protein serine/threonine kinase activity"/>
    <property type="evidence" value="ECO:0007669"/>
    <property type="project" value="UniProtKB-KW"/>
</dbReference>
<proteinExistence type="predicted"/>
<dbReference type="InterPro" id="IPR011009">
    <property type="entry name" value="Kinase-like_dom_sf"/>
</dbReference>
<name>A0A0S6VQS6_9BACT</name>
<feature type="repeat" description="TPR" evidence="9">
    <location>
        <begin position="120"/>
        <end position="153"/>
    </location>
</feature>
<dbReference type="PANTHER" id="PTHR43289:SF6">
    <property type="entry name" value="SERINE_THREONINE-PROTEIN KINASE NEKL-3"/>
    <property type="match status" value="1"/>
</dbReference>
<dbReference type="PROSITE" id="PS50011">
    <property type="entry name" value="PROTEIN_KINASE_DOM"/>
    <property type="match status" value="1"/>
</dbReference>
<keyword evidence="8" id="KW-0067">ATP-binding</keyword>
<dbReference type="Gene3D" id="3.30.200.20">
    <property type="entry name" value="Phosphorylase Kinase, domain 1"/>
    <property type="match status" value="1"/>
</dbReference>
<dbReference type="InterPro" id="IPR029024">
    <property type="entry name" value="TerB-like"/>
</dbReference>
<dbReference type="GO" id="GO:0005524">
    <property type="term" value="F:ATP binding"/>
    <property type="evidence" value="ECO:0007669"/>
    <property type="project" value="UniProtKB-KW"/>
</dbReference>
<keyword evidence="7 9" id="KW-0802">TPR repeat</keyword>
<keyword evidence="4" id="KW-0677">Repeat</keyword>
<evidence type="ECO:0000256" key="1">
    <source>
        <dbReference type="ARBA" id="ARBA00012513"/>
    </source>
</evidence>
<evidence type="ECO:0000313" key="11">
    <source>
        <dbReference type="EMBL" id="GAK49431.1"/>
    </source>
</evidence>
<dbReference type="InterPro" id="IPR000719">
    <property type="entry name" value="Prot_kinase_dom"/>
</dbReference>
<dbReference type="InterPro" id="IPR019734">
    <property type="entry name" value="TPR_rpt"/>
</dbReference>
<keyword evidence="3" id="KW-0808">Transferase</keyword>
<dbReference type="CDD" id="cd14014">
    <property type="entry name" value="STKc_PknB_like"/>
    <property type="match status" value="1"/>
</dbReference>
<gene>
    <name evidence="11" type="ORF">U14_00653</name>
</gene>
<organism evidence="11">
    <name type="scientific">Candidatus Moduliflexus flocculans</name>
    <dbReference type="NCBI Taxonomy" id="1499966"/>
    <lineage>
        <taxon>Bacteria</taxon>
        <taxon>Candidatus Moduliflexota</taxon>
        <taxon>Candidatus Moduliflexia</taxon>
        <taxon>Candidatus Moduliflexales</taxon>
        <taxon>Candidatus Moduliflexaceae</taxon>
    </lineage>
</organism>
<dbReference type="InterPro" id="IPR008271">
    <property type="entry name" value="Ser/Thr_kinase_AS"/>
</dbReference>
<keyword evidence="12" id="KW-1185">Reference proteome</keyword>
<dbReference type="AlphaFoldDB" id="A0A0S6VQS6"/>
<evidence type="ECO:0000256" key="3">
    <source>
        <dbReference type="ARBA" id="ARBA00022679"/>
    </source>
</evidence>
<dbReference type="EMBL" id="DF820455">
    <property type="protein sequence ID" value="GAK49431.1"/>
    <property type="molecule type" value="Genomic_DNA"/>
</dbReference>
<keyword evidence="6 11" id="KW-0418">Kinase</keyword>
<dbReference type="SUPFAM" id="SSF158682">
    <property type="entry name" value="TerB-like"/>
    <property type="match status" value="1"/>
</dbReference>
<evidence type="ECO:0000256" key="2">
    <source>
        <dbReference type="ARBA" id="ARBA00022527"/>
    </source>
</evidence>
<dbReference type="InterPro" id="IPR013105">
    <property type="entry name" value="TPR_2"/>
</dbReference>
<keyword evidence="5" id="KW-0547">Nucleotide-binding</keyword>
<protein>
    <recommendedName>
        <fullName evidence="1">non-specific serine/threonine protein kinase</fullName>
        <ecNumber evidence="1">2.7.11.1</ecNumber>
    </recommendedName>
</protein>
<dbReference type="SUPFAM" id="SSF56112">
    <property type="entry name" value="Protein kinase-like (PK-like)"/>
    <property type="match status" value="1"/>
</dbReference>
<dbReference type="Pfam" id="PF00069">
    <property type="entry name" value="Pkinase"/>
    <property type="match status" value="1"/>
</dbReference>
<evidence type="ECO:0000256" key="6">
    <source>
        <dbReference type="ARBA" id="ARBA00022777"/>
    </source>
</evidence>